<protein>
    <submittedName>
        <fullName evidence="1">Uncharacterized protein</fullName>
    </submittedName>
</protein>
<evidence type="ECO:0000313" key="2">
    <source>
        <dbReference type="Proteomes" id="UP000018766"/>
    </source>
</evidence>
<comment type="caution">
    <text evidence="1">The sequence shown here is derived from an EMBL/GenBank/DDBJ whole genome shotgun (WGS) entry which is preliminary data.</text>
</comment>
<dbReference type="EMBL" id="AYSV01000020">
    <property type="protein sequence ID" value="ETD72777.1"/>
    <property type="molecule type" value="Genomic_DNA"/>
</dbReference>
<evidence type="ECO:0000313" key="1">
    <source>
        <dbReference type="EMBL" id="ETD72777.1"/>
    </source>
</evidence>
<name>V8GAN7_9BURK</name>
<proteinExistence type="predicted"/>
<dbReference type="AlphaFoldDB" id="V8GAN7"/>
<gene>
    <name evidence="1" type="ORF">V757_02225</name>
</gene>
<organism evidence="1 2">
    <name type="scientific">Pelistega indica</name>
    <dbReference type="NCBI Taxonomy" id="1414851"/>
    <lineage>
        <taxon>Bacteria</taxon>
        <taxon>Pseudomonadati</taxon>
        <taxon>Pseudomonadota</taxon>
        <taxon>Betaproteobacteria</taxon>
        <taxon>Burkholderiales</taxon>
        <taxon>Alcaligenaceae</taxon>
        <taxon>Pelistega</taxon>
    </lineage>
</organism>
<keyword evidence="2" id="KW-1185">Reference proteome</keyword>
<dbReference type="RefSeq" id="WP_023949451.1">
    <property type="nucleotide sequence ID" value="NZ_AYSV01000020.1"/>
</dbReference>
<reference evidence="1 2" key="1">
    <citation type="submission" date="2013-11" db="EMBL/GenBank/DDBJ databases">
        <title>Genomic analysis of Pelistega sp. HM-7.</title>
        <authorList>
            <person name="Kumbhare S.V."/>
            <person name="Shetty S.A."/>
            <person name="Sharma O."/>
            <person name="Dhotre D.P."/>
        </authorList>
    </citation>
    <scope>NUCLEOTIDE SEQUENCE [LARGE SCALE GENOMIC DNA]</scope>
    <source>
        <strain evidence="1 2">HM-7</strain>
    </source>
</reference>
<dbReference type="Proteomes" id="UP000018766">
    <property type="component" value="Unassembled WGS sequence"/>
</dbReference>
<accession>V8GAN7</accession>
<sequence>MIYTITPKTQKTWFDTTTIGSCELHDLDLTGCYLRIDRIGVGSSAIQLETSGCTPCGIQLPPRCTPNSMAFDCGHSEAMSIEYDILDVEGTRFCVFWDNLIHQQPPGRYVARVVNKSGCTVAEFTIDIPSGRLAVRDAESISSVC</sequence>